<dbReference type="InterPro" id="IPR056953">
    <property type="entry name" value="CUT_N"/>
</dbReference>
<evidence type="ECO:0000256" key="4">
    <source>
        <dbReference type="ARBA" id="ARBA00022692"/>
    </source>
</evidence>
<dbReference type="SMART" id="SM00241">
    <property type="entry name" value="ZP"/>
    <property type="match status" value="1"/>
</dbReference>
<keyword evidence="4 9" id="KW-0812">Transmembrane</keyword>
<evidence type="ECO:0000313" key="13">
    <source>
        <dbReference type="WBParaSite" id="nRc.2.0.1.t00699-RA"/>
    </source>
</evidence>
<feature type="domain" description="ZP" evidence="11">
    <location>
        <begin position="30"/>
        <end position="275"/>
    </location>
</feature>
<dbReference type="PANTHER" id="PTHR22907">
    <property type="entry name" value="GH04558P"/>
    <property type="match status" value="1"/>
</dbReference>
<name>A0A915HGZ4_ROMCU</name>
<evidence type="ECO:0000256" key="9">
    <source>
        <dbReference type="SAM" id="Phobius"/>
    </source>
</evidence>
<dbReference type="InterPro" id="IPR057475">
    <property type="entry name" value="CUT_C"/>
</dbReference>
<evidence type="ECO:0000256" key="6">
    <source>
        <dbReference type="ARBA" id="ARBA00022989"/>
    </source>
</evidence>
<evidence type="ECO:0000256" key="2">
    <source>
        <dbReference type="ARBA" id="ARBA00022460"/>
    </source>
</evidence>
<keyword evidence="7 9" id="KW-0472">Membrane</keyword>
<evidence type="ECO:0000256" key="1">
    <source>
        <dbReference type="ARBA" id="ARBA00004251"/>
    </source>
</evidence>
<evidence type="ECO:0000313" key="12">
    <source>
        <dbReference type="Proteomes" id="UP000887565"/>
    </source>
</evidence>
<organism evidence="12 13">
    <name type="scientific">Romanomermis culicivorax</name>
    <name type="common">Nematode worm</name>
    <dbReference type="NCBI Taxonomy" id="13658"/>
    <lineage>
        <taxon>Eukaryota</taxon>
        <taxon>Metazoa</taxon>
        <taxon>Ecdysozoa</taxon>
        <taxon>Nematoda</taxon>
        <taxon>Enoplea</taxon>
        <taxon>Dorylaimia</taxon>
        <taxon>Mermithida</taxon>
        <taxon>Mermithoidea</taxon>
        <taxon>Mermithidae</taxon>
        <taxon>Romanomermis</taxon>
    </lineage>
</organism>
<evidence type="ECO:0000259" key="11">
    <source>
        <dbReference type="PROSITE" id="PS51034"/>
    </source>
</evidence>
<comment type="subcellular location">
    <subcellularLocation>
        <location evidence="1">Cell membrane</location>
        <topology evidence="1">Single-pass type I membrane protein</topology>
    </subcellularLocation>
</comment>
<dbReference type="GO" id="GO:0042302">
    <property type="term" value="F:structural constituent of cuticle"/>
    <property type="evidence" value="ECO:0007669"/>
    <property type="project" value="UniProtKB-KW"/>
</dbReference>
<evidence type="ECO:0000256" key="8">
    <source>
        <dbReference type="SAM" id="MobiDB-lite"/>
    </source>
</evidence>
<dbReference type="Pfam" id="PF25301">
    <property type="entry name" value="CUT_C"/>
    <property type="match status" value="1"/>
</dbReference>
<dbReference type="AlphaFoldDB" id="A0A915HGZ4"/>
<proteinExistence type="predicted"/>
<feature type="region of interest" description="Disordered" evidence="8">
    <location>
        <begin position="261"/>
        <end position="280"/>
    </location>
</feature>
<feature type="transmembrane region" description="Helical" evidence="9">
    <location>
        <begin position="409"/>
        <end position="432"/>
    </location>
</feature>
<dbReference type="Proteomes" id="UP000887565">
    <property type="component" value="Unplaced"/>
</dbReference>
<keyword evidence="12" id="KW-1185">Reference proteome</keyword>
<evidence type="ECO:0000256" key="5">
    <source>
        <dbReference type="ARBA" id="ARBA00022729"/>
    </source>
</evidence>
<reference evidence="13" key="1">
    <citation type="submission" date="2022-11" db="UniProtKB">
        <authorList>
            <consortium name="WormBaseParasite"/>
        </authorList>
    </citation>
    <scope>IDENTIFICATION</scope>
</reference>
<feature type="compositionally biased region" description="Low complexity" evidence="8">
    <location>
        <begin position="271"/>
        <end position="280"/>
    </location>
</feature>
<dbReference type="PANTHER" id="PTHR22907:SF51">
    <property type="entry name" value="CUTICLIN-1"/>
    <property type="match status" value="1"/>
</dbReference>
<keyword evidence="2" id="KW-0193">Cuticle</keyword>
<accession>A0A915HGZ4</accession>
<feature type="signal peptide" evidence="10">
    <location>
        <begin position="1"/>
        <end position="16"/>
    </location>
</feature>
<evidence type="ECO:0000256" key="7">
    <source>
        <dbReference type="ARBA" id="ARBA00023136"/>
    </source>
</evidence>
<keyword evidence="3" id="KW-1003">Cell membrane</keyword>
<dbReference type="Pfam" id="PF25057">
    <property type="entry name" value="CUT_N"/>
    <property type="match status" value="1"/>
</dbReference>
<protein>
    <submittedName>
        <fullName evidence="13">ZP domain-containing protein</fullName>
    </submittedName>
</protein>
<dbReference type="GO" id="GO:0005886">
    <property type="term" value="C:plasma membrane"/>
    <property type="evidence" value="ECO:0007669"/>
    <property type="project" value="UniProtKB-SubCell"/>
</dbReference>
<dbReference type="InterPro" id="IPR001507">
    <property type="entry name" value="ZP_dom"/>
</dbReference>
<evidence type="ECO:0000256" key="3">
    <source>
        <dbReference type="ARBA" id="ARBA00022475"/>
    </source>
</evidence>
<sequence>ATFFLLCAFIIHEISTVPIDNGVEGEPEIECGSTGITVNFNTRNNFEGHVYVKGRFAEQGCRSDEGGRRVAGISLPFTACGTERTRSLNPKGVFVRQTVVISFHPQFLTKVDRAYTIQCFYMEADKTVSQQLEVSDITTLFQSQGVPMPVCRYDILDGGPTGQAVKYATIGQAVYHKWTCDTETTDIYCMTVHTCFVDDGSGNRVNLLNEQGCALDKYLLQNLEYATDLMAGREAHVYKYADKAGLFFQCQITITIKEPGSQCPRPQCPEPSGALSASTSSSSAVAAKAAPPAPSPSAHAAASAALAPASKSPYPSAVTPAALRRRGKLLLDSPFHFYRNKRSVASADGERLAPSQISETVGVVDVRSPVITTLDIDESQLAKLALGGDETGPKDGGRGRGPLCVSPPVVGAFLAFTILSTSTAFFSLLAVLRRQKAKF</sequence>
<keyword evidence="5 10" id="KW-0732">Signal</keyword>
<keyword evidence="6 9" id="KW-1133">Transmembrane helix</keyword>
<dbReference type="InterPro" id="IPR051962">
    <property type="entry name" value="Cuticlin"/>
</dbReference>
<dbReference type="PROSITE" id="PS51034">
    <property type="entry name" value="ZP_2"/>
    <property type="match status" value="1"/>
</dbReference>
<evidence type="ECO:0000256" key="10">
    <source>
        <dbReference type="SAM" id="SignalP"/>
    </source>
</evidence>
<feature type="chain" id="PRO_5037433001" evidence="10">
    <location>
        <begin position="17"/>
        <end position="439"/>
    </location>
</feature>
<dbReference type="WBParaSite" id="nRc.2.0.1.t00699-RA">
    <property type="protein sequence ID" value="nRc.2.0.1.t00699-RA"/>
    <property type="gene ID" value="nRc.2.0.1.g00699"/>
</dbReference>